<protein>
    <submittedName>
        <fullName evidence="1">Uncharacterized protein</fullName>
    </submittedName>
</protein>
<accession>A0A511MG19</accession>
<evidence type="ECO:0000313" key="2">
    <source>
        <dbReference type="Proteomes" id="UP000321424"/>
    </source>
</evidence>
<evidence type="ECO:0000313" key="1">
    <source>
        <dbReference type="EMBL" id="GEM39018.1"/>
    </source>
</evidence>
<comment type="caution">
    <text evidence="1">The sequence shown here is derived from an EMBL/GenBank/DDBJ whole genome shotgun (WGS) entry which is preliminary data.</text>
</comment>
<keyword evidence="2" id="KW-1185">Reference proteome</keyword>
<dbReference type="EMBL" id="BJXA01000021">
    <property type="protein sequence ID" value="GEM39018.1"/>
    <property type="molecule type" value="Genomic_DNA"/>
</dbReference>
<gene>
    <name evidence="1" type="ORF">NN4_35370</name>
</gene>
<dbReference type="RefSeq" id="WP_147132084.1">
    <property type="nucleotide sequence ID" value="NZ_BJXA01000021.1"/>
</dbReference>
<organism evidence="1 2">
    <name type="scientific">Nocardia ninae NBRC 108245</name>
    <dbReference type="NCBI Taxonomy" id="1210091"/>
    <lineage>
        <taxon>Bacteria</taxon>
        <taxon>Bacillati</taxon>
        <taxon>Actinomycetota</taxon>
        <taxon>Actinomycetes</taxon>
        <taxon>Mycobacteriales</taxon>
        <taxon>Nocardiaceae</taxon>
        <taxon>Nocardia</taxon>
    </lineage>
</organism>
<dbReference type="Proteomes" id="UP000321424">
    <property type="component" value="Unassembled WGS sequence"/>
</dbReference>
<proteinExistence type="predicted"/>
<sequence length="164" mass="18781">MDDQMGFDIEFDDTTQAFLDWVAPERMESEVQAFLAKVVPDIEADAQWWKPPLSTEIMEASARLFGDWDGFLAADNRELADRYIRFQGECYLRRASYGWMNVPEWGPPLYTDFGPSVRFGNDTYSDVSMVAIAKRLFKDDGPAMIEYSITDAGRYARKNASDTQ</sequence>
<reference evidence="1 2" key="1">
    <citation type="submission" date="2019-07" db="EMBL/GenBank/DDBJ databases">
        <title>Whole genome shotgun sequence of Nocardia ninae NBRC 108245.</title>
        <authorList>
            <person name="Hosoyama A."/>
            <person name="Uohara A."/>
            <person name="Ohji S."/>
            <person name="Ichikawa N."/>
        </authorList>
    </citation>
    <scope>NUCLEOTIDE SEQUENCE [LARGE SCALE GENOMIC DNA]</scope>
    <source>
        <strain evidence="1 2">NBRC 108245</strain>
    </source>
</reference>
<dbReference type="OrthoDB" id="5187702at2"/>
<name>A0A511MG19_9NOCA</name>
<dbReference type="AlphaFoldDB" id="A0A511MG19"/>